<sequence length="302" mass="33006">MSFTSSLHGRHSSTSSSPPAVHQNNTEDMELDVLTPATSISDSLPEYRSTIDFPPTAFCSSSSSSSTAAGASFCPTRTFQIETPGIGLIRLPVPPRADPIYVYSLTPGSDALEPVYVSLRDARCSGNSILARADDAECAPLCTTTYRFGPNRPPQIRLYASATVGDEEFAVLSRGISTRAQIMRTPLGTFTWRFASRHERREEAAHSLLIMERITTVALEGGKKREIPRRVAHLIRNDEVRAVGSSKSSAGNGGRLVMDLREWADTKGEAEQMEVLVVASCLVMLKKEIDRRRMLQAMVIAS</sequence>
<dbReference type="Proteomes" id="UP000813444">
    <property type="component" value="Unassembled WGS sequence"/>
</dbReference>
<dbReference type="AlphaFoldDB" id="A0A8K0SUT3"/>
<gene>
    <name evidence="2" type="ORF">B0I35DRAFT_477624</name>
</gene>
<feature type="region of interest" description="Disordered" evidence="1">
    <location>
        <begin position="1"/>
        <end position="25"/>
    </location>
</feature>
<feature type="compositionally biased region" description="Low complexity" evidence="1">
    <location>
        <begin position="1"/>
        <end position="17"/>
    </location>
</feature>
<name>A0A8K0SUT3_9HYPO</name>
<evidence type="ECO:0000313" key="2">
    <source>
        <dbReference type="EMBL" id="KAH7321108.1"/>
    </source>
</evidence>
<reference evidence="2" key="1">
    <citation type="journal article" date="2021" name="Nat. Commun.">
        <title>Genetic determinants of endophytism in the Arabidopsis root mycobiome.</title>
        <authorList>
            <person name="Mesny F."/>
            <person name="Miyauchi S."/>
            <person name="Thiergart T."/>
            <person name="Pickel B."/>
            <person name="Atanasova L."/>
            <person name="Karlsson M."/>
            <person name="Huettel B."/>
            <person name="Barry K.W."/>
            <person name="Haridas S."/>
            <person name="Chen C."/>
            <person name="Bauer D."/>
            <person name="Andreopoulos W."/>
            <person name="Pangilinan J."/>
            <person name="LaButti K."/>
            <person name="Riley R."/>
            <person name="Lipzen A."/>
            <person name="Clum A."/>
            <person name="Drula E."/>
            <person name="Henrissat B."/>
            <person name="Kohler A."/>
            <person name="Grigoriev I.V."/>
            <person name="Martin F.M."/>
            <person name="Hacquard S."/>
        </authorList>
    </citation>
    <scope>NUCLEOTIDE SEQUENCE</scope>
    <source>
        <strain evidence="2">MPI-CAGE-CH-0235</strain>
    </source>
</reference>
<organism evidence="2 3">
    <name type="scientific">Stachybotrys elegans</name>
    <dbReference type="NCBI Taxonomy" id="80388"/>
    <lineage>
        <taxon>Eukaryota</taxon>
        <taxon>Fungi</taxon>
        <taxon>Dikarya</taxon>
        <taxon>Ascomycota</taxon>
        <taxon>Pezizomycotina</taxon>
        <taxon>Sordariomycetes</taxon>
        <taxon>Hypocreomycetidae</taxon>
        <taxon>Hypocreales</taxon>
        <taxon>Stachybotryaceae</taxon>
        <taxon>Stachybotrys</taxon>
    </lineage>
</organism>
<protein>
    <submittedName>
        <fullName evidence="2">Uncharacterized protein</fullName>
    </submittedName>
</protein>
<evidence type="ECO:0000313" key="3">
    <source>
        <dbReference type="Proteomes" id="UP000813444"/>
    </source>
</evidence>
<comment type="caution">
    <text evidence="2">The sequence shown here is derived from an EMBL/GenBank/DDBJ whole genome shotgun (WGS) entry which is preliminary data.</text>
</comment>
<dbReference type="OrthoDB" id="5325862at2759"/>
<proteinExistence type="predicted"/>
<evidence type="ECO:0000256" key="1">
    <source>
        <dbReference type="SAM" id="MobiDB-lite"/>
    </source>
</evidence>
<accession>A0A8K0SUT3</accession>
<keyword evidence="3" id="KW-1185">Reference proteome</keyword>
<dbReference type="EMBL" id="JAGPNK010000005">
    <property type="protein sequence ID" value="KAH7321108.1"/>
    <property type="molecule type" value="Genomic_DNA"/>
</dbReference>